<evidence type="ECO:0000256" key="1">
    <source>
        <dbReference type="ARBA" id="ARBA00001968"/>
    </source>
</evidence>
<dbReference type="GO" id="GO:0046872">
    <property type="term" value="F:metal ion binding"/>
    <property type="evidence" value="ECO:0007669"/>
    <property type="project" value="UniProtKB-KW"/>
</dbReference>
<dbReference type="InterPro" id="IPR045249">
    <property type="entry name" value="HARBI1-like"/>
</dbReference>
<comment type="cofactor">
    <cofactor evidence="1">
        <name>a divalent metal cation</name>
        <dbReference type="ChEBI" id="CHEBI:60240"/>
    </cofactor>
</comment>
<dbReference type="InParanoid" id="A0A6P9EBA2"/>
<comment type="subcellular location">
    <subcellularLocation>
        <location evidence="2">Nucleus</location>
    </subcellularLocation>
</comment>
<dbReference type="PANTHER" id="PTHR22930:SF228">
    <property type="entry name" value="PROTEIN ALP1-LIKE"/>
    <property type="match status" value="1"/>
</dbReference>
<dbReference type="GeneID" id="118348281"/>
<dbReference type="Pfam" id="PF13359">
    <property type="entry name" value="DDE_Tnp_4"/>
    <property type="match status" value="1"/>
</dbReference>
<evidence type="ECO:0000256" key="3">
    <source>
        <dbReference type="ARBA" id="ARBA00006958"/>
    </source>
</evidence>
<comment type="similarity">
    <text evidence="3">Belongs to the HARBI1 family.</text>
</comment>
<evidence type="ECO:0000259" key="8">
    <source>
        <dbReference type="Pfam" id="PF13359"/>
    </source>
</evidence>
<accession>A0A6P9EBA2</accession>
<gene>
    <name evidence="11" type="primary">LOC118348281</name>
</gene>
<evidence type="ECO:0000256" key="4">
    <source>
        <dbReference type="ARBA" id="ARBA00022722"/>
    </source>
</evidence>
<dbReference type="KEGG" id="jre:118348281"/>
<dbReference type="GO" id="GO:0004518">
    <property type="term" value="F:nuclease activity"/>
    <property type="evidence" value="ECO:0007669"/>
    <property type="project" value="UniProtKB-KW"/>
</dbReference>
<evidence type="ECO:0000256" key="5">
    <source>
        <dbReference type="ARBA" id="ARBA00022723"/>
    </source>
</evidence>
<dbReference type="AlphaFoldDB" id="A0A6P9EBA2"/>
<evidence type="ECO:0000259" key="9">
    <source>
        <dbReference type="Pfam" id="PF26138"/>
    </source>
</evidence>
<dbReference type="InterPro" id="IPR027806">
    <property type="entry name" value="HARBI1_dom"/>
</dbReference>
<dbReference type="PANTHER" id="PTHR22930">
    <property type="match status" value="1"/>
</dbReference>
<sequence>MNVNRDSDDTFPNVCLTDSSEDDLATEDLETLAFLARAGREAQQQLRQPQHNIGLRGHQYILEVLNGNPRNCRELFRLEVDAFRALCSLLRSNRFLKDTRKGLTVEEQIGMFTSVVAAGDEQRIVGQRFQHSTETVNAHVRNVMKALCRLGTHLIYPTHTSGVHPTIAANPRNYPWFEGCIGAIDGTMIDAVVPAEVREAYRNRHGKVAQNVLCVCDLDMKFTFLYTGWEGSSHDARVFIDALSQGRNAFPMPLDGHYYLVDSAYPCTRGFMPPYPRERYHRSDRQGQRGFRGYKDYFNHRHSCIRNVIERTFGVLKSRFRILRLMPGYKVGRQGDLIIACCTLHNFIRMTSPNDRLFEEWRDMELSPSGRAYSDAAVSGNHPDMTVESARAMAAIRDDIAKRMWEARSGH</sequence>
<evidence type="ECO:0000256" key="2">
    <source>
        <dbReference type="ARBA" id="ARBA00004123"/>
    </source>
</evidence>
<keyword evidence="5" id="KW-0479">Metal-binding</keyword>
<evidence type="ECO:0000313" key="10">
    <source>
        <dbReference type="Proteomes" id="UP000235220"/>
    </source>
</evidence>
<dbReference type="GO" id="GO:0005634">
    <property type="term" value="C:nucleus"/>
    <property type="evidence" value="ECO:0007669"/>
    <property type="project" value="UniProtKB-SubCell"/>
</dbReference>
<keyword evidence="6" id="KW-0378">Hydrolase</keyword>
<keyword evidence="10" id="KW-1185">Reference proteome</keyword>
<keyword evidence="7" id="KW-0539">Nucleus</keyword>
<feature type="domain" description="DUF8040" evidence="9">
    <location>
        <begin position="55"/>
        <end position="149"/>
    </location>
</feature>
<reference evidence="11" key="1">
    <citation type="submission" date="2025-08" db="UniProtKB">
        <authorList>
            <consortium name="RefSeq"/>
        </authorList>
    </citation>
    <scope>IDENTIFICATION</scope>
    <source>
        <tissue evidence="11">Leaves</tissue>
    </source>
</reference>
<dbReference type="RefSeq" id="XP_035545535.1">
    <property type="nucleotide sequence ID" value="XM_035689642.1"/>
</dbReference>
<proteinExistence type="inferred from homology"/>
<organism evidence="10 11">
    <name type="scientific">Juglans regia</name>
    <name type="common">English walnut</name>
    <dbReference type="NCBI Taxonomy" id="51240"/>
    <lineage>
        <taxon>Eukaryota</taxon>
        <taxon>Viridiplantae</taxon>
        <taxon>Streptophyta</taxon>
        <taxon>Embryophyta</taxon>
        <taxon>Tracheophyta</taxon>
        <taxon>Spermatophyta</taxon>
        <taxon>Magnoliopsida</taxon>
        <taxon>eudicotyledons</taxon>
        <taxon>Gunneridae</taxon>
        <taxon>Pentapetalae</taxon>
        <taxon>rosids</taxon>
        <taxon>fabids</taxon>
        <taxon>Fagales</taxon>
        <taxon>Juglandaceae</taxon>
        <taxon>Juglans</taxon>
    </lineage>
</organism>
<feature type="domain" description="DDE Tnp4" evidence="8">
    <location>
        <begin position="184"/>
        <end position="346"/>
    </location>
</feature>
<dbReference type="Proteomes" id="UP000235220">
    <property type="component" value="Chromosome 1"/>
</dbReference>
<evidence type="ECO:0000256" key="7">
    <source>
        <dbReference type="ARBA" id="ARBA00023242"/>
    </source>
</evidence>
<dbReference type="OrthoDB" id="1681765at2759"/>
<dbReference type="Pfam" id="PF26138">
    <property type="entry name" value="DUF8040"/>
    <property type="match status" value="1"/>
</dbReference>
<protein>
    <submittedName>
        <fullName evidence="11">Nuclease HARBI1</fullName>
    </submittedName>
</protein>
<name>A0A6P9EBA2_JUGRE</name>
<keyword evidence="4" id="KW-0540">Nuclease</keyword>
<evidence type="ECO:0000313" key="11">
    <source>
        <dbReference type="RefSeq" id="XP_035545535.1"/>
    </source>
</evidence>
<evidence type="ECO:0000256" key="6">
    <source>
        <dbReference type="ARBA" id="ARBA00022801"/>
    </source>
</evidence>
<dbReference type="InterPro" id="IPR058353">
    <property type="entry name" value="DUF8040"/>
</dbReference>
<dbReference type="GO" id="GO:0016787">
    <property type="term" value="F:hydrolase activity"/>
    <property type="evidence" value="ECO:0007669"/>
    <property type="project" value="UniProtKB-KW"/>
</dbReference>